<name>A0A6M2DDR0_RHIMP</name>
<protein>
    <submittedName>
        <fullName evidence="1">Putative secreted protein</fullName>
    </submittedName>
</protein>
<accession>A0A6M2DDR0</accession>
<proteinExistence type="predicted"/>
<organism evidence="1">
    <name type="scientific">Rhipicephalus microplus</name>
    <name type="common">Cattle tick</name>
    <name type="synonym">Boophilus microplus</name>
    <dbReference type="NCBI Taxonomy" id="6941"/>
    <lineage>
        <taxon>Eukaryota</taxon>
        <taxon>Metazoa</taxon>
        <taxon>Ecdysozoa</taxon>
        <taxon>Arthropoda</taxon>
        <taxon>Chelicerata</taxon>
        <taxon>Arachnida</taxon>
        <taxon>Acari</taxon>
        <taxon>Parasitiformes</taxon>
        <taxon>Ixodida</taxon>
        <taxon>Ixodoidea</taxon>
        <taxon>Ixodidae</taxon>
        <taxon>Rhipicephalinae</taxon>
        <taxon>Rhipicephalus</taxon>
        <taxon>Boophilus</taxon>
    </lineage>
</organism>
<dbReference type="EMBL" id="GHWJ01010581">
    <property type="protein sequence ID" value="NOV43318.1"/>
    <property type="molecule type" value="Transcribed_RNA"/>
</dbReference>
<dbReference type="AlphaFoldDB" id="A0A6M2DDR0"/>
<evidence type="ECO:0000313" key="1">
    <source>
        <dbReference type="EMBL" id="NOV43318.1"/>
    </source>
</evidence>
<reference evidence="1" key="1">
    <citation type="submission" date="2019-09" db="EMBL/GenBank/DDBJ databases">
        <title>Organ-specific transcriptomic study of the physiology of the cattle tick, Rhipicephalus microplus.</title>
        <authorList>
            <person name="Tirloni L."/>
            <person name="Braz G."/>
            <person name="Gandara A.C.P."/>
            <person name="Sabadin G.A."/>
            <person name="da Silva R.M."/>
            <person name="Guizzo M.G."/>
            <person name="Machado J.A."/>
            <person name="Costa E.P."/>
            <person name="Gomes H.F."/>
            <person name="Moraes J."/>
            <person name="Mota M.B.S."/>
            <person name="Mesquita R.D."/>
            <person name="Alvarenga P.H."/>
            <person name="Alves F."/>
            <person name="Seixas A."/>
            <person name="da Fonseca R.N."/>
            <person name="Fogaca A."/>
            <person name="Logullo C."/>
            <person name="Tanaka A."/>
            <person name="Daffre S."/>
            <person name="Termignoni C."/>
            <person name="Vaz I.S.Jr."/>
            <person name="Oliveira P.L."/>
            <person name="Ribeiro J.M."/>
        </authorList>
    </citation>
    <scope>NUCLEOTIDE SEQUENCE</scope>
    <source>
        <strain evidence="1">Porto Alegre</strain>
    </source>
</reference>
<sequence>MFCFFFFFFAWRQLFFLSSSSTTGLVSVICMRGVALRSACFGASVLKVCCHSGLLLNFVRAVREALLALGFRYHTLIV</sequence>